<accession>A0A7X1CBU7</accession>
<protein>
    <recommendedName>
        <fullName evidence="1">Core domain-containing protein</fullName>
    </recommendedName>
</protein>
<dbReference type="RefSeq" id="WP_185401874.1">
    <property type="nucleotide sequence ID" value="NZ_JAARQY010000003.1"/>
</dbReference>
<name>A0A7X1CBU7_9LIST</name>
<evidence type="ECO:0000259" key="1">
    <source>
        <dbReference type="Pfam" id="PF01521"/>
    </source>
</evidence>
<dbReference type="InterPro" id="IPR000361">
    <property type="entry name" value="ATAP_core_dom"/>
</dbReference>
<organism evidence="2 3">
    <name type="scientific">Listeria booriae</name>
    <dbReference type="NCBI Taxonomy" id="1552123"/>
    <lineage>
        <taxon>Bacteria</taxon>
        <taxon>Bacillati</taxon>
        <taxon>Bacillota</taxon>
        <taxon>Bacilli</taxon>
        <taxon>Bacillales</taxon>
        <taxon>Listeriaceae</taxon>
        <taxon>Listeria</taxon>
    </lineage>
</organism>
<dbReference type="Proteomes" id="UP000533953">
    <property type="component" value="Unassembled WGS sequence"/>
</dbReference>
<dbReference type="EMBL" id="JAASTX010000008">
    <property type="protein sequence ID" value="MBC1491791.1"/>
    <property type="molecule type" value="Genomic_DNA"/>
</dbReference>
<proteinExistence type="predicted"/>
<sequence>MNLTFTPAAIRRIELLRGDLPGRLHLDYSTEGCVCENSGIFRLRLVTEPTSEDTEFTSNLGPILIKKWTAVFLEEALTIDFDRKTTALILKSDGQYYNQNLLFADTAGNFIYPNITRKRAEN</sequence>
<evidence type="ECO:0000313" key="2">
    <source>
        <dbReference type="EMBL" id="MBC1491791.1"/>
    </source>
</evidence>
<reference evidence="2 3" key="1">
    <citation type="submission" date="2020-03" db="EMBL/GenBank/DDBJ databases">
        <title>Soil Listeria distribution.</title>
        <authorList>
            <person name="Liao J."/>
            <person name="Wiedmann M."/>
        </authorList>
    </citation>
    <scope>NUCLEOTIDE SEQUENCE [LARGE SCALE GENOMIC DNA]</scope>
    <source>
        <strain evidence="2 3">FSL L7-1547</strain>
    </source>
</reference>
<dbReference type="InterPro" id="IPR035903">
    <property type="entry name" value="HesB-like_dom_sf"/>
</dbReference>
<dbReference type="AlphaFoldDB" id="A0A7X1CBU7"/>
<evidence type="ECO:0000313" key="3">
    <source>
        <dbReference type="Proteomes" id="UP000533953"/>
    </source>
</evidence>
<dbReference type="Gene3D" id="2.60.300.12">
    <property type="entry name" value="HesB-like domain"/>
    <property type="match status" value="1"/>
</dbReference>
<feature type="domain" description="Core" evidence="1">
    <location>
        <begin position="1"/>
        <end position="102"/>
    </location>
</feature>
<comment type="caution">
    <text evidence="2">The sequence shown here is derived from an EMBL/GenBank/DDBJ whole genome shotgun (WGS) entry which is preliminary data.</text>
</comment>
<dbReference type="Pfam" id="PF01521">
    <property type="entry name" value="Fe-S_biosyn"/>
    <property type="match status" value="1"/>
</dbReference>
<gene>
    <name evidence="2" type="ORF">HCI99_08110</name>
</gene>
<dbReference type="SUPFAM" id="SSF89360">
    <property type="entry name" value="HesB-like domain"/>
    <property type="match status" value="1"/>
</dbReference>